<proteinExistence type="predicted"/>
<dbReference type="EMBL" id="OU015568">
    <property type="protein sequence ID" value="CAG5082917.1"/>
    <property type="molecule type" value="Genomic_DNA"/>
</dbReference>
<dbReference type="InterPro" id="IPR039049">
    <property type="entry name" value="ELOB"/>
</dbReference>
<reference evidence="2 3" key="1">
    <citation type="submission" date="2021-04" db="EMBL/GenBank/DDBJ databases">
        <authorList>
            <person name="Bliznina A."/>
        </authorList>
    </citation>
    <scope>NUCLEOTIDE SEQUENCE [LARGE SCALE GENOMIC DNA]</scope>
</reference>
<dbReference type="Gene3D" id="3.10.20.90">
    <property type="entry name" value="Phosphatidylinositol 3-kinase Catalytic Subunit, Chain A, domain 1"/>
    <property type="match status" value="1"/>
</dbReference>
<keyword evidence="3" id="KW-1185">Reference proteome</keyword>
<evidence type="ECO:0000313" key="2">
    <source>
        <dbReference type="EMBL" id="CAG5082917.1"/>
    </source>
</evidence>
<name>A0ABN7RPM6_OIKDI</name>
<dbReference type="Proteomes" id="UP001158576">
    <property type="component" value="Chromosome PAR"/>
</dbReference>
<dbReference type="PANTHER" id="PTHR13248">
    <property type="entry name" value="TRANSCRIPTION ELONGATION FACTOR B POLYPEPTIDE 2"/>
    <property type="match status" value="1"/>
</dbReference>
<evidence type="ECO:0000259" key="1">
    <source>
        <dbReference type="PROSITE" id="PS50053"/>
    </source>
</evidence>
<gene>
    <name evidence="2" type="ORF">OKIOD_LOCUS1794</name>
</gene>
<dbReference type="InterPro" id="IPR029071">
    <property type="entry name" value="Ubiquitin-like_domsf"/>
</dbReference>
<organism evidence="2 3">
    <name type="scientific">Oikopleura dioica</name>
    <name type="common">Tunicate</name>
    <dbReference type="NCBI Taxonomy" id="34765"/>
    <lineage>
        <taxon>Eukaryota</taxon>
        <taxon>Metazoa</taxon>
        <taxon>Chordata</taxon>
        <taxon>Tunicata</taxon>
        <taxon>Appendicularia</taxon>
        <taxon>Copelata</taxon>
        <taxon>Oikopleuridae</taxon>
        <taxon>Oikopleura</taxon>
    </lineage>
</organism>
<dbReference type="PROSITE" id="PS50053">
    <property type="entry name" value="UBIQUITIN_2"/>
    <property type="match status" value="1"/>
</dbReference>
<dbReference type="SUPFAM" id="SSF54236">
    <property type="entry name" value="Ubiquitin-like"/>
    <property type="match status" value="1"/>
</dbReference>
<dbReference type="InterPro" id="IPR000626">
    <property type="entry name" value="Ubiquitin-like_dom"/>
</dbReference>
<accession>A0ABN7RPM6</accession>
<dbReference type="PANTHER" id="PTHR13248:SF4">
    <property type="entry name" value="ELONGIN B"/>
    <property type="match status" value="1"/>
</dbReference>
<sequence length="129" mass="14437">MADEVKEETNSIVFLMVRWKNKTIYLDAKESDTVEVIKNQIDNLLAVEKSSQRLFKMDNGKPSQEELIDPKSLVNCGITGTATTAYRPFEICLSPDFGNGFEEAEVCPYSSPPDLPGVFIPDKTESKEN</sequence>
<protein>
    <submittedName>
        <fullName evidence="2">Oidioi.mRNA.OKI2018_I69.PAR.g10236.t1.cds</fullName>
    </submittedName>
</protein>
<feature type="domain" description="Ubiquitin-like" evidence="1">
    <location>
        <begin position="13"/>
        <end position="78"/>
    </location>
</feature>
<evidence type="ECO:0000313" key="3">
    <source>
        <dbReference type="Proteomes" id="UP001158576"/>
    </source>
</evidence>